<evidence type="ECO:0000313" key="2">
    <source>
        <dbReference type="Proteomes" id="UP000009328"/>
    </source>
</evidence>
<reference evidence="1 2" key="1">
    <citation type="journal article" date="2012" name="Eukaryot. Cell">
        <title>Draft genome sequence of Wickerhamomyces ciferrii NRRL Y-1031 F-60-10.</title>
        <authorList>
            <person name="Schneider J."/>
            <person name="Andrea H."/>
            <person name="Blom J."/>
            <person name="Jaenicke S."/>
            <person name="Ruckert C."/>
            <person name="Schorsch C."/>
            <person name="Szczepanowski R."/>
            <person name="Farwick M."/>
            <person name="Goesmann A."/>
            <person name="Puhler A."/>
            <person name="Schaffer S."/>
            <person name="Tauch A."/>
            <person name="Kohler T."/>
            <person name="Brinkrolf K."/>
        </authorList>
    </citation>
    <scope>NUCLEOTIDE SEQUENCE [LARGE SCALE GENOMIC DNA]</scope>
    <source>
        <strain evidence="2">ATCC 14091 / BCRC 22168 / CBS 111 / JCM 3599 / NBRC 0793 / NRRL Y-1031 F-60-10</strain>
    </source>
</reference>
<dbReference type="Proteomes" id="UP000009328">
    <property type="component" value="Unassembled WGS sequence"/>
</dbReference>
<keyword evidence="2" id="KW-1185">Reference proteome</keyword>
<dbReference type="GO" id="GO:0005737">
    <property type="term" value="C:cytoplasm"/>
    <property type="evidence" value="ECO:0007669"/>
    <property type="project" value="TreeGrafter"/>
</dbReference>
<gene>
    <name evidence="1" type="ORF">BN7_6233</name>
</gene>
<dbReference type="InParanoid" id="K0KZQ3"/>
<dbReference type="InterPro" id="IPR055323">
    <property type="entry name" value="C57A10.07/YOR238W"/>
</dbReference>
<dbReference type="AlphaFoldDB" id="K0KZQ3"/>
<proteinExistence type="predicted"/>
<dbReference type="FunCoup" id="K0KZQ3">
    <property type="interactions" value="61"/>
</dbReference>
<comment type="caution">
    <text evidence="1">The sequence shown here is derived from an EMBL/GenBank/DDBJ whole genome shotgun (WGS) entry which is preliminary data.</text>
</comment>
<sequence>MSSNLKHLIIVPGHGIWKRTNDGSNTEDWFLESFQVEGHDHLLFIEHIKIGIKELQKDPEALLLFSGGQTKKQAGPISEAQSYYLLAENLGLLEGLTDRISTEEFARDSFENVLYSLSRFNEIVGNYPSKITVPGFEFKRSRFLDYHFPALKFPIENVNYIGVDPKPDYEIGSLEHEKYFNDLSNAENRNALSLFAKDPFGTGEVLSTKRTKRNPFNRYHGYLHKHEILKFFFEQDPSKVNTVPW</sequence>
<dbReference type="eggNOG" id="KOG4533">
    <property type="taxonomic scope" value="Eukaryota"/>
</dbReference>
<name>K0KZQ3_WICCF</name>
<dbReference type="PANTHER" id="PTHR28110:SF1">
    <property type="entry name" value="TRANSMEMBRANE PROTEIN"/>
    <property type="match status" value="1"/>
</dbReference>
<protein>
    <recommendedName>
        <fullName evidence="3">DUF218 domain-containing protein</fullName>
    </recommendedName>
</protein>
<dbReference type="EMBL" id="CAIF01000257">
    <property type="protein sequence ID" value="CCH46638.1"/>
    <property type="molecule type" value="Genomic_DNA"/>
</dbReference>
<organism evidence="1 2">
    <name type="scientific">Wickerhamomyces ciferrii (strain ATCC 14091 / BCRC 22168 / CBS 111 / JCM 3599 / NBRC 0793 / NRRL Y-1031 F-60-10)</name>
    <name type="common">Yeast</name>
    <name type="synonym">Pichia ciferrii</name>
    <dbReference type="NCBI Taxonomy" id="1206466"/>
    <lineage>
        <taxon>Eukaryota</taxon>
        <taxon>Fungi</taxon>
        <taxon>Dikarya</taxon>
        <taxon>Ascomycota</taxon>
        <taxon>Saccharomycotina</taxon>
        <taxon>Saccharomycetes</taxon>
        <taxon>Phaffomycetales</taxon>
        <taxon>Wickerhamomycetaceae</taxon>
        <taxon>Wickerhamomyces</taxon>
    </lineage>
</organism>
<accession>K0KZQ3</accession>
<evidence type="ECO:0008006" key="3">
    <source>
        <dbReference type="Google" id="ProtNLM"/>
    </source>
</evidence>
<evidence type="ECO:0000313" key="1">
    <source>
        <dbReference type="EMBL" id="CCH46638.1"/>
    </source>
</evidence>
<dbReference type="HOGENOM" id="CLU_048479_1_1_1"/>
<dbReference type="PANTHER" id="PTHR28110">
    <property type="entry name" value="TRANSMEMBRANE PROTEIN"/>
    <property type="match status" value="1"/>
</dbReference>